<evidence type="ECO:0000313" key="2">
    <source>
        <dbReference type="EMBL" id="CAH9148576.1"/>
    </source>
</evidence>
<dbReference type="AlphaFoldDB" id="A0AAV0GN50"/>
<organism evidence="2 3">
    <name type="scientific">Cuscuta epithymum</name>
    <dbReference type="NCBI Taxonomy" id="186058"/>
    <lineage>
        <taxon>Eukaryota</taxon>
        <taxon>Viridiplantae</taxon>
        <taxon>Streptophyta</taxon>
        <taxon>Embryophyta</taxon>
        <taxon>Tracheophyta</taxon>
        <taxon>Spermatophyta</taxon>
        <taxon>Magnoliopsida</taxon>
        <taxon>eudicotyledons</taxon>
        <taxon>Gunneridae</taxon>
        <taxon>Pentapetalae</taxon>
        <taxon>asterids</taxon>
        <taxon>lamiids</taxon>
        <taxon>Solanales</taxon>
        <taxon>Convolvulaceae</taxon>
        <taxon>Cuscuteae</taxon>
        <taxon>Cuscuta</taxon>
        <taxon>Cuscuta subgen. Cuscuta</taxon>
    </lineage>
</organism>
<evidence type="ECO:0000313" key="3">
    <source>
        <dbReference type="Proteomes" id="UP001152523"/>
    </source>
</evidence>
<comment type="caution">
    <text evidence="2">The sequence shown here is derived from an EMBL/GenBank/DDBJ whole genome shotgun (WGS) entry which is preliminary data.</text>
</comment>
<name>A0AAV0GN50_9ASTE</name>
<proteinExistence type="predicted"/>
<protein>
    <submittedName>
        <fullName evidence="2">Uncharacterized protein</fullName>
    </submittedName>
</protein>
<sequence length="100" mass="11283">MEKRHATEVKVLNDKIQELENKCARQMAATDEKFRLLLTMLNPNKSGMDLGAFAAFLSTTADTNHGLHSSTSTYAPCDNEVHTHTTQLQYFLRNISLKDI</sequence>
<reference evidence="2" key="1">
    <citation type="submission" date="2022-07" db="EMBL/GenBank/DDBJ databases">
        <authorList>
            <person name="Macas J."/>
            <person name="Novak P."/>
            <person name="Neumann P."/>
        </authorList>
    </citation>
    <scope>NUCLEOTIDE SEQUENCE</scope>
</reference>
<feature type="coiled-coil region" evidence="1">
    <location>
        <begin position="2"/>
        <end position="29"/>
    </location>
</feature>
<evidence type="ECO:0000256" key="1">
    <source>
        <dbReference type="SAM" id="Coils"/>
    </source>
</evidence>
<gene>
    <name evidence="2" type="ORF">CEPIT_LOCUS44620</name>
</gene>
<keyword evidence="1" id="KW-0175">Coiled coil</keyword>
<keyword evidence="3" id="KW-1185">Reference proteome</keyword>
<accession>A0AAV0GN50</accession>
<dbReference type="EMBL" id="CAMAPF010001189">
    <property type="protein sequence ID" value="CAH9148576.1"/>
    <property type="molecule type" value="Genomic_DNA"/>
</dbReference>
<dbReference type="Proteomes" id="UP001152523">
    <property type="component" value="Unassembled WGS sequence"/>
</dbReference>